<dbReference type="GO" id="GO:0003723">
    <property type="term" value="F:RNA binding"/>
    <property type="evidence" value="ECO:0007669"/>
    <property type="project" value="InterPro"/>
</dbReference>
<dbReference type="PANTHER" id="PTHR11240">
    <property type="entry name" value="RIBONUCLEASE T2"/>
    <property type="match status" value="1"/>
</dbReference>
<dbReference type="InterPro" id="IPR001568">
    <property type="entry name" value="RNase_T2-like"/>
</dbReference>
<keyword evidence="6" id="KW-0472">Membrane</keyword>
<dbReference type="EMBL" id="OU963868">
    <property type="protein sequence ID" value="CAH0393704.1"/>
    <property type="molecule type" value="Genomic_DNA"/>
</dbReference>
<dbReference type="PROSITE" id="PS00531">
    <property type="entry name" value="RNASE_T2_2"/>
    <property type="match status" value="1"/>
</dbReference>
<evidence type="ECO:0000256" key="5">
    <source>
        <dbReference type="SAM" id="MobiDB-lite"/>
    </source>
</evidence>
<accession>A0A9P0F9F7</accession>
<evidence type="ECO:0000256" key="6">
    <source>
        <dbReference type="SAM" id="Phobius"/>
    </source>
</evidence>
<evidence type="ECO:0000256" key="1">
    <source>
        <dbReference type="ARBA" id="ARBA00007469"/>
    </source>
</evidence>
<feature type="compositionally biased region" description="Basic residues" evidence="5">
    <location>
        <begin position="87"/>
        <end position="99"/>
    </location>
</feature>
<keyword evidence="8" id="KW-1185">Reference proteome</keyword>
<dbReference type="KEGG" id="btab:109043425"/>
<feature type="active site" evidence="3">
    <location>
        <position position="210"/>
    </location>
</feature>
<evidence type="ECO:0000256" key="4">
    <source>
        <dbReference type="RuleBase" id="RU004328"/>
    </source>
</evidence>
<dbReference type="GO" id="GO:0033897">
    <property type="term" value="F:ribonuclease T2 activity"/>
    <property type="evidence" value="ECO:0007669"/>
    <property type="project" value="InterPro"/>
</dbReference>
<dbReference type="GO" id="GO:0005576">
    <property type="term" value="C:extracellular region"/>
    <property type="evidence" value="ECO:0007669"/>
    <property type="project" value="TreeGrafter"/>
</dbReference>
<proteinExistence type="inferred from homology"/>
<feature type="transmembrane region" description="Helical" evidence="6">
    <location>
        <begin position="27"/>
        <end position="46"/>
    </location>
</feature>
<dbReference type="Pfam" id="PF00445">
    <property type="entry name" value="Ribonuclease_T2"/>
    <property type="match status" value="1"/>
</dbReference>
<sequence length="384" mass="44369">MVAIKSSAQLKHEDEVVTYAISPWRKWFYISFAVIAYFLITVTMFHSHKLMSHHEREESHRSPGSLNLLTRGHGHGHPHGNHEPHSHHPHGHGHSHPHHHDSNNYAHSNDKQSNKDWDFLIFTQHWPNTVCLSWNEKTGRGCNFPADTNMWSIHGIWPTRTNTEGPFFCNKVHFNATLLEPIKDDLNKYWLDVEQGRPANDLWVHEWSKHGTCAMADPPLDTELKYFSQGLKWFEEYNMEKVLGKYQILPKVEEDSGVSVIDIWNAVTDSIGKKPVIRCLKDQKTAKTYLFEIRICFDKDLNNMDCDGAKGYHREHDFVYDDIHTNCPLHEPIFYTSVGNHQPSLNHEVSSKKDNSAISALKSVRSYIQGLFIEKDSENGVFTV</sequence>
<dbReference type="SUPFAM" id="SSF55895">
    <property type="entry name" value="Ribonuclease Rh-like"/>
    <property type="match status" value="1"/>
</dbReference>
<dbReference type="InterPro" id="IPR036430">
    <property type="entry name" value="RNase_T2-like_sf"/>
</dbReference>
<reference evidence="7" key="1">
    <citation type="submission" date="2021-12" db="EMBL/GenBank/DDBJ databases">
        <authorList>
            <person name="King R."/>
        </authorList>
    </citation>
    <scope>NUCLEOTIDE SEQUENCE</scope>
</reference>
<keyword evidence="2" id="KW-1015">Disulfide bond</keyword>
<feature type="active site" evidence="3">
    <location>
        <position position="206"/>
    </location>
</feature>
<evidence type="ECO:0000313" key="7">
    <source>
        <dbReference type="EMBL" id="CAH0393704.1"/>
    </source>
</evidence>
<evidence type="ECO:0000313" key="8">
    <source>
        <dbReference type="Proteomes" id="UP001152759"/>
    </source>
</evidence>
<dbReference type="CDD" id="cd01061">
    <property type="entry name" value="RNase_T2_euk"/>
    <property type="match status" value="1"/>
</dbReference>
<dbReference type="GO" id="GO:0006401">
    <property type="term" value="P:RNA catabolic process"/>
    <property type="evidence" value="ECO:0007669"/>
    <property type="project" value="TreeGrafter"/>
</dbReference>
<name>A0A9P0F9F7_BEMTA</name>
<evidence type="ECO:0000256" key="3">
    <source>
        <dbReference type="PIRSR" id="PIRSR633697-1"/>
    </source>
</evidence>
<gene>
    <name evidence="7" type="ORF">BEMITA_LOCUS12074</name>
</gene>
<protein>
    <submittedName>
        <fullName evidence="7">Uncharacterized protein</fullName>
    </submittedName>
</protein>
<feature type="region of interest" description="Disordered" evidence="5">
    <location>
        <begin position="55"/>
        <end position="110"/>
    </location>
</feature>
<dbReference type="AlphaFoldDB" id="A0A9P0F9F7"/>
<dbReference type="InterPro" id="IPR033130">
    <property type="entry name" value="RNase_T2_His_AS_2"/>
</dbReference>
<keyword evidence="6" id="KW-1133">Transmembrane helix</keyword>
<comment type="similarity">
    <text evidence="1 4">Belongs to the RNase T2 family.</text>
</comment>
<dbReference type="Gene3D" id="3.90.730.10">
    <property type="entry name" value="Ribonuclease T2-like"/>
    <property type="match status" value="1"/>
</dbReference>
<dbReference type="PANTHER" id="PTHR11240:SF22">
    <property type="entry name" value="RIBONUCLEASE T2"/>
    <property type="match status" value="1"/>
</dbReference>
<feature type="active site" evidence="3">
    <location>
        <position position="154"/>
    </location>
</feature>
<organism evidence="7 8">
    <name type="scientific">Bemisia tabaci</name>
    <name type="common">Sweetpotato whitefly</name>
    <name type="synonym">Aleurodes tabaci</name>
    <dbReference type="NCBI Taxonomy" id="7038"/>
    <lineage>
        <taxon>Eukaryota</taxon>
        <taxon>Metazoa</taxon>
        <taxon>Ecdysozoa</taxon>
        <taxon>Arthropoda</taxon>
        <taxon>Hexapoda</taxon>
        <taxon>Insecta</taxon>
        <taxon>Pterygota</taxon>
        <taxon>Neoptera</taxon>
        <taxon>Paraneoptera</taxon>
        <taxon>Hemiptera</taxon>
        <taxon>Sternorrhyncha</taxon>
        <taxon>Aleyrodoidea</taxon>
        <taxon>Aleyrodidae</taxon>
        <taxon>Aleyrodinae</taxon>
        <taxon>Bemisia</taxon>
    </lineage>
</organism>
<dbReference type="InterPro" id="IPR033697">
    <property type="entry name" value="Ribonuclease_T2_eukaryotic"/>
</dbReference>
<dbReference type="Proteomes" id="UP001152759">
    <property type="component" value="Chromosome 7"/>
</dbReference>
<keyword evidence="6" id="KW-0812">Transmembrane</keyword>
<evidence type="ECO:0000256" key="2">
    <source>
        <dbReference type="ARBA" id="ARBA00023157"/>
    </source>
</evidence>